<evidence type="ECO:0000313" key="1">
    <source>
        <dbReference type="EMBL" id="CAK7330181.1"/>
    </source>
</evidence>
<organism evidence="1 2">
    <name type="scientific">Dovyalis caffra</name>
    <dbReference type="NCBI Taxonomy" id="77055"/>
    <lineage>
        <taxon>Eukaryota</taxon>
        <taxon>Viridiplantae</taxon>
        <taxon>Streptophyta</taxon>
        <taxon>Embryophyta</taxon>
        <taxon>Tracheophyta</taxon>
        <taxon>Spermatophyta</taxon>
        <taxon>Magnoliopsida</taxon>
        <taxon>eudicotyledons</taxon>
        <taxon>Gunneridae</taxon>
        <taxon>Pentapetalae</taxon>
        <taxon>rosids</taxon>
        <taxon>fabids</taxon>
        <taxon>Malpighiales</taxon>
        <taxon>Salicaceae</taxon>
        <taxon>Flacourtieae</taxon>
        <taxon>Dovyalis</taxon>
    </lineage>
</organism>
<dbReference type="Proteomes" id="UP001314170">
    <property type="component" value="Unassembled WGS sequence"/>
</dbReference>
<dbReference type="PANTHER" id="PTHR35712">
    <property type="entry name" value="MYOSIN HEAVY CHAIN-LIKE PROTEIN"/>
    <property type="match status" value="1"/>
</dbReference>
<reference evidence="1 2" key="1">
    <citation type="submission" date="2024-01" db="EMBL/GenBank/DDBJ databases">
        <authorList>
            <person name="Waweru B."/>
        </authorList>
    </citation>
    <scope>NUCLEOTIDE SEQUENCE [LARGE SCALE GENOMIC DNA]</scope>
</reference>
<proteinExistence type="predicted"/>
<dbReference type="EMBL" id="CAWUPB010000913">
    <property type="protein sequence ID" value="CAK7330181.1"/>
    <property type="molecule type" value="Genomic_DNA"/>
</dbReference>
<sequence>MKIENATLKESMESMDLLISSIHRLRLALLKVKESHTHEGTVTGLPEALDEIISEARLVKTALGSSLPISWSSEADNVSIGESVHNKLTDVFGESSSETKDPVSAAGFEMVELLVLAAQILKDKTIRGS</sequence>
<protein>
    <submittedName>
        <fullName evidence="1">Uncharacterized protein</fullName>
    </submittedName>
</protein>
<dbReference type="PANTHER" id="PTHR35712:SF1">
    <property type="entry name" value="MYOSIN HEAVY CHAIN-LIKE PROTEIN"/>
    <property type="match status" value="1"/>
</dbReference>
<gene>
    <name evidence="1" type="ORF">DCAF_LOCUS7826</name>
</gene>
<evidence type="ECO:0000313" key="2">
    <source>
        <dbReference type="Proteomes" id="UP001314170"/>
    </source>
</evidence>
<comment type="caution">
    <text evidence="1">The sequence shown here is derived from an EMBL/GenBank/DDBJ whole genome shotgun (WGS) entry which is preliminary data.</text>
</comment>
<name>A0AAV1R8G6_9ROSI</name>
<accession>A0AAV1R8G6</accession>
<keyword evidence="2" id="KW-1185">Reference proteome</keyword>
<dbReference type="AlphaFoldDB" id="A0AAV1R8G6"/>